<dbReference type="PRINTS" id="PR00344">
    <property type="entry name" value="BCTRLSENSOR"/>
</dbReference>
<dbReference type="PROSITE" id="PS50885">
    <property type="entry name" value="HAMP"/>
    <property type="match status" value="1"/>
</dbReference>
<dbReference type="Gene3D" id="3.30.565.10">
    <property type="entry name" value="Histidine kinase-like ATPase, C-terminal domain"/>
    <property type="match status" value="1"/>
</dbReference>
<keyword evidence="4" id="KW-1003">Cell membrane</keyword>
<dbReference type="PANTHER" id="PTHR44936:SF5">
    <property type="entry name" value="SENSOR HISTIDINE KINASE ENVZ"/>
    <property type="match status" value="1"/>
</dbReference>
<evidence type="ECO:0000256" key="8">
    <source>
        <dbReference type="ARBA" id="ARBA00022692"/>
    </source>
</evidence>
<feature type="transmembrane region" description="Helical" evidence="16">
    <location>
        <begin position="212"/>
        <end position="233"/>
    </location>
</feature>
<sequence length="489" mass="55574">MNLLGRISSIWVRIFSSLFSRLLSVIVLAVGGSFFLATTIWIQYIESGKEADALASVQDLAVSMAQTVMYFESLPKEFQHIIVDQQRNLGGSRFFLSVNKEFVNYETVRDNPLKRQLIDAYHRAFRDRVGQRVGIIDVDFAYPDKLRVFNTGVLFSELPSRWVQNNLVMNPPAPVLVAQMRMEDGDWLYLASLMLPDPYVVEGVAPYTPEQLAFTMILLVLLMVSSWFIVRWLTRPLRTLSRAAMSLGRDIHQVSVPEVGTYEVRETARAFNIMQRRILTFINDRDLLFSAISHDLKTPITRLRLRAELLDDEEVREKLNKDLNELEQLVQGALELAQSTDLNEPTGLVQLQPMLEAIQEEVAVLRRQVHLTVRSPAVLYAKPMALKRCLSNLIHNAVFYGTEAWVEVQETEEAVTIIILDDGPGVPEQELEHIFDPFVRLEGSRSRHTGGTGLGMTIARNIVHSHGGDIHLRNRMGAGLEVRIFLPRE</sequence>
<keyword evidence="9" id="KW-0547">Nucleotide-binding</keyword>
<keyword evidence="6" id="KW-0597">Phosphoprotein</keyword>
<proteinExistence type="predicted"/>
<dbReference type="Gene3D" id="1.10.287.130">
    <property type="match status" value="1"/>
</dbReference>
<evidence type="ECO:0000259" key="18">
    <source>
        <dbReference type="PROSITE" id="PS50885"/>
    </source>
</evidence>
<keyword evidence="14 16" id="KW-0472">Membrane</keyword>
<dbReference type="CDD" id="cd06225">
    <property type="entry name" value="HAMP"/>
    <property type="match status" value="1"/>
</dbReference>
<dbReference type="InterPro" id="IPR036890">
    <property type="entry name" value="HATPase_C_sf"/>
</dbReference>
<dbReference type="CDD" id="cd00075">
    <property type="entry name" value="HATPase"/>
    <property type="match status" value="1"/>
</dbReference>
<evidence type="ECO:0000256" key="13">
    <source>
        <dbReference type="ARBA" id="ARBA00023012"/>
    </source>
</evidence>
<evidence type="ECO:0000313" key="19">
    <source>
        <dbReference type="EMBL" id="WLD58308.1"/>
    </source>
</evidence>
<evidence type="ECO:0000256" key="16">
    <source>
        <dbReference type="SAM" id="Phobius"/>
    </source>
</evidence>
<accession>A0AB38YG02</accession>
<dbReference type="SMART" id="SM00387">
    <property type="entry name" value="HATPase_c"/>
    <property type="match status" value="1"/>
</dbReference>
<dbReference type="GO" id="GO:0005524">
    <property type="term" value="F:ATP binding"/>
    <property type="evidence" value="ECO:0007669"/>
    <property type="project" value="UniProtKB-KW"/>
</dbReference>
<evidence type="ECO:0000256" key="7">
    <source>
        <dbReference type="ARBA" id="ARBA00022679"/>
    </source>
</evidence>
<dbReference type="RefSeq" id="WP_304995594.1">
    <property type="nucleotide sequence ID" value="NZ_CP101717.1"/>
</dbReference>
<evidence type="ECO:0000256" key="6">
    <source>
        <dbReference type="ARBA" id="ARBA00022553"/>
    </source>
</evidence>
<dbReference type="InterPro" id="IPR003660">
    <property type="entry name" value="HAMP_dom"/>
</dbReference>
<keyword evidence="10" id="KW-0418">Kinase</keyword>
<evidence type="ECO:0000256" key="15">
    <source>
        <dbReference type="SAM" id="Coils"/>
    </source>
</evidence>
<evidence type="ECO:0000259" key="17">
    <source>
        <dbReference type="PROSITE" id="PS50109"/>
    </source>
</evidence>
<reference evidence="19" key="1">
    <citation type="submission" date="2022-07" db="EMBL/GenBank/DDBJ databases">
        <title>Complete genome sequence of Salinispirillum sp. LH10-3-1 capable of multiple carbohydrate inversion isolated from a soda lake.</title>
        <authorList>
            <person name="Liu J."/>
            <person name="Zhai Y."/>
            <person name="Zhang H."/>
            <person name="Yang H."/>
            <person name="Qu J."/>
            <person name="Li J."/>
        </authorList>
    </citation>
    <scope>NUCLEOTIDE SEQUENCE</scope>
    <source>
        <strain evidence="19">LH 10-3-1</strain>
    </source>
</reference>
<dbReference type="PANTHER" id="PTHR44936">
    <property type="entry name" value="SENSOR PROTEIN CREC"/>
    <property type="match status" value="1"/>
</dbReference>
<dbReference type="InterPro" id="IPR050980">
    <property type="entry name" value="2C_sensor_his_kinase"/>
</dbReference>
<dbReference type="EMBL" id="CP101717">
    <property type="protein sequence ID" value="WLD58308.1"/>
    <property type="molecule type" value="Genomic_DNA"/>
</dbReference>
<dbReference type="InterPro" id="IPR036097">
    <property type="entry name" value="HisK_dim/P_sf"/>
</dbReference>
<keyword evidence="13" id="KW-0902">Two-component regulatory system</keyword>
<dbReference type="InterPro" id="IPR004358">
    <property type="entry name" value="Sig_transdc_His_kin-like_C"/>
</dbReference>
<evidence type="ECO:0000256" key="12">
    <source>
        <dbReference type="ARBA" id="ARBA00022989"/>
    </source>
</evidence>
<evidence type="ECO:0000256" key="14">
    <source>
        <dbReference type="ARBA" id="ARBA00023136"/>
    </source>
</evidence>
<keyword evidence="11 19" id="KW-0067">ATP-binding</keyword>
<name>A0AB38YG02_9GAMM</name>
<keyword evidence="15" id="KW-0175">Coiled coil</keyword>
<evidence type="ECO:0000256" key="10">
    <source>
        <dbReference type="ARBA" id="ARBA00022777"/>
    </source>
</evidence>
<dbReference type="SUPFAM" id="SSF47384">
    <property type="entry name" value="Homodimeric domain of signal transducing histidine kinase"/>
    <property type="match status" value="1"/>
</dbReference>
<dbReference type="SUPFAM" id="SSF55874">
    <property type="entry name" value="ATPase domain of HSP90 chaperone/DNA topoisomerase II/histidine kinase"/>
    <property type="match status" value="1"/>
</dbReference>
<dbReference type="Pfam" id="PF02518">
    <property type="entry name" value="HATPase_c"/>
    <property type="match status" value="1"/>
</dbReference>
<dbReference type="GO" id="GO:0000155">
    <property type="term" value="F:phosphorelay sensor kinase activity"/>
    <property type="evidence" value="ECO:0007669"/>
    <property type="project" value="InterPro"/>
</dbReference>
<dbReference type="GO" id="GO:0005886">
    <property type="term" value="C:plasma membrane"/>
    <property type="evidence" value="ECO:0007669"/>
    <property type="project" value="UniProtKB-SubCell"/>
</dbReference>
<evidence type="ECO:0000256" key="2">
    <source>
        <dbReference type="ARBA" id="ARBA00004429"/>
    </source>
</evidence>
<evidence type="ECO:0000256" key="3">
    <source>
        <dbReference type="ARBA" id="ARBA00012438"/>
    </source>
</evidence>
<dbReference type="InterPro" id="IPR003661">
    <property type="entry name" value="HisK_dim/P_dom"/>
</dbReference>
<evidence type="ECO:0000256" key="9">
    <source>
        <dbReference type="ARBA" id="ARBA00022741"/>
    </source>
</evidence>
<evidence type="ECO:0000256" key="1">
    <source>
        <dbReference type="ARBA" id="ARBA00000085"/>
    </source>
</evidence>
<evidence type="ECO:0000256" key="11">
    <source>
        <dbReference type="ARBA" id="ARBA00022840"/>
    </source>
</evidence>
<dbReference type="AlphaFoldDB" id="A0AB38YG02"/>
<dbReference type="InterPro" id="IPR003594">
    <property type="entry name" value="HATPase_dom"/>
</dbReference>
<keyword evidence="12 16" id="KW-1133">Transmembrane helix</keyword>
<comment type="catalytic activity">
    <reaction evidence="1">
        <text>ATP + protein L-histidine = ADP + protein N-phospho-L-histidine.</text>
        <dbReference type="EC" id="2.7.13.3"/>
    </reaction>
</comment>
<comment type="subcellular location">
    <subcellularLocation>
        <location evidence="2">Cell inner membrane</location>
        <topology evidence="2">Multi-pass membrane protein</topology>
    </subcellularLocation>
</comment>
<evidence type="ECO:0000256" key="4">
    <source>
        <dbReference type="ARBA" id="ARBA00022475"/>
    </source>
</evidence>
<dbReference type="InterPro" id="IPR005467">
    <property type="entry name" value="His_kinase_dom"/>
</dbReference>
<dbReference type="EC" id="2.7.13.3" evidence="3"/>
<evidence type="ECO:0000256" key="5">
    <source>
        <dbReference type="ARBA" id="ARBA00022519"/>
    </source>
</evidence>
<feature type="domain" description="Histidine kinase" evidence="17">
    <location>
        <begin position="291"/>
        <end position="489"/>
    </location>
</feature>
<feature type="transmembrane region" description="Helical" evidence="16">
    <location>
        <begin position="21"/>
        <end position="42"/>
    </location>
</feature>
<keyword evidence="5" id="KW-0997">Cell inner membrane</keyword>
<dbReference type="PROSITE" id="PS50109">
    <property type="entry name" value="HIS_KIN"/>
    <property type="match status" value="1"/>
</dbReference>
<feature type="coiled-coil region" evidence="15">
    <location>
        <begin position="309"/>
        <end position="336"/>
    </location>
</feature>
<dbReference type="SMART" id="SM00304">
    <property type="entry name" value="HAMP"/>
    <property type="match status" value="1"/>
</dbReference>
<feature type="domain" description="HAMP" evidence="18">
    <location>
        <begin position="231"/>
        <end position="283"/>
    </location>
</feature>
<gene>
    <name evidence="19" type="ORF">NFC81_00600</name>
</gene>
<keyword evidence="7" id="KW-0808">Transferase</keyword>
<protein>
    <recommendedName>
        <fullName evidence="3">histidine kinase</fullName>
        <ecNumber evidence="3">2.7.13.3</ecNumber>
    </recommendedName>
</protein>
<dbReference type="Pfam" id="PF00672">
    <property type="entry name" value="HAMP"/>
    <property type="match status" value="1"/>
</dbReference>
<organism evidence="19">
    <name type="scientific">Salinispirillum sp. LH 10-3-1</name>
    <dbReference type="NCBI Taxonomy" id="2952525"/>
    <lineage>
        <taxon>Bacteria</taxon>
        <taxon>Pseudomonadati</taxon>
        <taxon>Pseudomonadota</taxon>
        <taxon>Gammaproteobacteria</taxon>
        <taxon>Oceanospirillales</taxon>
        <taxon>Saccharospirillaceae</taxon>
        <taxon>Salinispirillum</taxon>
    </lineage>
</organism>
<dbReference type="CDD" id="cd00082">
    <property type="entry name" value="HisKA"/>
    <property type="match status" value="1"/>
</dbReference>
<keyword evidence="8 16" id="KW-0812">Transmembrane</keyword>
<dbReference type="SMART" id="SM00388">
    <property type="entry name" value="HisKA"/>
    <property type="match status" value="1"/>
</dbReference>
<dbReference type="Pfam" id="PF00512">
    <property type="entry name" value="HisKA"/>
    <property type="match status" value="1"/>
</dbReference>